<dbReference type="VEuPathDB" id="FungiDB:QG37_03789"/>
<accession>A0A0L0NZ00</accession>
<dbReference type="Proteomes" id="UP000037122">
    <property type="component" value="Unassembled WGS sequence"/>
</dbReference>
<dbReference type="EMBL" id="LGST01000025">
    <property type="protein sequence ID" value="KND99248.1"/>
    <property type="molecule type" value="Genomic_DNA"/>
</dbReference>
<evidence type="ECO:0000313" key="2">
    <source>
        <dbReference type="Proteomes" id="UP000037122"/>
    </source>
</evidence>
<evidence type="ECO:0000313" key="1">
    <source>
        <dbReference type="EMBL" id="KND99248.1"/>
    </source>
</evidence>
<organism evidence="1 2">
    <name type="scientific">Candidozyma auris</name>
    <name type="common">Yeast</name>
    <name type="synonym">Candida auris</name>
    <dbReference type="NCBI Taxonomy" id="498019"/>
    <lineage>
        <taxon>Eukaryota</taxon>
        <taxon>Fungi</taxon>
        <taxon>Dikarya</taxon>
        <taxon>Ascomycota</taxon>
        <taxon>Saccharomycotina</taxon>
        <taxon>Pichiomycetes</taxon>
        <taxon>Metschnikowiaceae</taxon>
        <taxon>Candidozyma</taxon>
    </lineage>
</organism>
<reference evidence="2" key="1">
    <citation type="journal article" date="2015" name="BMC Genomics">
        <title>Draft genome of a commonly misdiagnosed multidrug resistant pathogen Candida auris.</title>
        <authorList>
            <person name="Chatterjee S."/>
            <person name="Alampalli S.V."/>
            <person name="Nageshan R.K."/>
            <person name="Chettiar S.T."/>
            <person name="Joshi S."/>
            <person name="Tatu U.S."/>
        </authorList>
    </citation>
    <scope>NUCLEOTIDE SEQUENCE [LARGE SCALE GENOMIC DNA]</scope>
    <source>
        <strain evidence="2">6684</strain>
    </source>
</reference>
<gene>
    <name evidence="1" type="ORF">QG37_03789</name>
</gene>
<dbReference type="AlphaFoldDB" id="A0A0L0NZ00"/>
<name>A0A0L0NZ00_CANAR</name>
<protein>
    <submittedName>
        <fullName evidence="1">Uncharacterized protein</fullName>
    </submittedName>
</protein>
<sequence length="72" mass="8551">MRLKLWEVVLGSLKVFMSERFETWSVRDYNVRPASKRGHGNWNRDKRERCGILVKFVLGNRSGEEGLDVRER</sequence>
<comment type="caution">
    <text evidence="1">The sequence shown here is derived from an EMBL/GenBank/DDBJ whole genome shotgun (WGS) entry which is preliminary data.</text>
</comment>
<proteinExistence type="predicted"/>